<dbReference type="Gene3D" id="3.40.50.150">
    <property type="entry name" value="Vaccinia Virus protein VP39"/>
    <property type="match status" value="1"/>
</dbReference>
<evidence type="ECO:0000313" key="3">
    <source>
        <dbReference type="Proteomes" id="UP001189429"/>
    </source>
</evidence>
<name>A0ABN9W7Z6_9DINO</name>
<evidence type="ECO:0008006" key="4">
    <source>
        <dbReference type="Google" id="ProtNLM"/>
    </source>
</evidence>
<organism evidence="2 3">
    <name type="scientific">Prorocentrum cordatum</name>
    <dbReference type="NCBI Taxonomy" id="2364126"/>
    <lineage>
        <taxon>Eukaryota</taxon>
        <taxon>Sar</taxon>
        <taxon>Alveolata</taxon>
        <taxon>Dinophyceae</taxon>
        <taxon>Prorocentrales</taxon>
        <taxon>Prorocentraceae</taxon>
        <taxon>Prorocentrum</taxon>
    </lineage>
</organism>
<keyword evidence="3" id="KW-1185">Reference proteome</keyword>
<dbReference type="Proteomes" id="UP001189429">
    <property type="component" value="Unassembled WGS sequence"/>
</dbReference>
<comment type="caution">
    <text evidence="2">The sequence shown here is derived from an EMBL/GenBank/DDBJ whole genome shotgun (WGS) entry which is preliminary data.</text>
</comment>
<dbReference type="InterPro" id="IPR029063">
    <property type="entry name" value="SAM-dependent_MTases_sf"/>
</dbReference>
<evidence type="ECO:0000313" key="2">
    <source>
        <dbReference type="EMBL" id="CAK0881795.1"/>
    </source>
</evidence>
<reference evidence="2" key="1">
    <citation type="submission" date="2023-10" db="EMBL/GenBank/DDBJ databases">
        <authorList>
            <person name="Chen Y."/>
            <person name="Shah S."/>
            <person name="Dougan E. K."/>
            <person name="Thang M."/>
            <person name="Chan C."/>
        </authorList>
    </citation>
    <scope>NUCLEOTIDE SEQUENCE [LARGE SCALE GENOMIC DNA]</scope>
</reference>
<evidence type="ECO:0000256" key="1">
    <source>
        <dbReference type="SAM" id="MobiDB-lite"/>
    </source>
</evidence>
<accession>A0ABN9W7Z6</accession>
<gene>
    <name evidence="2" type="ORF">PCOR1329_LOCUS64516</name>
</gene>
<proteinExistence type="predicted"/>
<sequence>MANTHGSWARWPPAGNEGPVASRQLSGLGVLASSCAARGGRNSQTTPSLPRSSRRPRSWTRTASASRTWLSSRGPGSAGTTSWALGSLADERPDIGKLATFGFITFTGMRRLLTAAARRLRGGGAGDVPAAAPAGLLAEALGGKRFLDLGSGDGRAVVAAALLVPGLERATGVELSTLRHEVAERGRAQLPEALQATVRFEQADILQVDAETLGGAHVVYVANLRFPDAAVDAVNAVLDRCCAREVDAVVATLRECPFSRPHEAWVEEVPMSWNDQGCPVYCYHLRASRGAGGAEPAAR</sequence>
<dbReference type="EMBL" id="CAUYUJ010018228">
    <property type="protein sequence ID" value="CAK0881795.1"/>
    <property type="molecule type" value="Genomic_DNA"/>
</dbReference>
<dbReference type="SUPFAM" id="SSF53335">
    <property type="entry name" value="S-adenosyl-L-methionine-dependent methyltransferases"/>
    <property type="match status" value="1"/>
</dbReference>
<dbReference type="CDD" id="cd02440">
    <property type="entry name" value="AdoMet_MTases"/>
    <property type="match status" value="1"/>
</dbReference>
<protein>
    <recommendedName>
        <fullName evidence="4">Histone H3-K79 methyltransferase</fullName>
    </recommendedName>
</protein>
<feature type="region of interest" description="Disordered" evidence="1">
    <location>
        <begin position="1"/>
        <end position="22"/>
    </location>
</feature>
<feature type="compositionally biased region" description="Low complexity" evidence="1">
    <location>
        <begin position="59"/>
        <end position="69"/>
    </location>
</feature>
<feature type="region of interest" description="Disordered" evidence="1">
    <location>
        <begin position="36"/>
        <end position="78"/>
    </location>
</feature>